<dbReference type="AlphaFoldDB" id="A0A2H3DMY3"/>
<dbReference type="OrthoDB" id="2924108at2759"/>
<protein>
    <recommendedName>
        <fullName evidence="3">HMG box domain-containing protein</fullName>
    </recommendedName>
</protein>
<evidence type="ECO:0000313" key="4">
    <source>
        <dbReference type="EMBL" id="PBK89613.1"/>
    </source>
</evidence>
<feature type="domain" description="HMG box" evidence="3">
    <location>
        <begin position="46"/>
        <end position="113"/>
    </location>
</feature>
<dbReference type="SMART" id="SM00398">
    <property type="entry name" value="HMG"/>
    <property type="match status" value="1"/>
</dbReference>
<dbReference type="GO" id="GO:0003677">
    <property type="term" value="F:DNA binding"/>
    <property type="evidence" value="ECO:0007669"/>
    <property type="project" value="UniProtKB-UniRule"/>
</dbReference>
<dbReference type="EMBL" id="KZ293668">
    <property type="protein sequence ID" value="PBK89613.1"/>
    <property type="molecule type" value="Genomic_DNA"/>
</dbReference>
<dbReference type="PROSITE" id="PS50118">
    <property type="entry name" value="HMG_BOX_2"/>
    <property type="match status" value="1"/>
</dbReference>
<proteinExistence type="predicted"/>
<dbReference type="Gene3D" id="1.10.30.10">
    <property type="entry name" value="High mobility group box domain"/>
    <property type="match status" value="1"/>
</dbReference>
<keyword evidence="5" id="KW-1185">Reference proteome</keyword>
<evidence type="ECO:0000256" key="2">
    <source>
        <dbReference type="SAM" id="MobiDB-lite"/>
    </source>
</evidence>
<feature type="DNA-binding region" description="HMG box" evidence="1">
    <location>
        <begin position="46"/>
        <end position="113"/>
    </location>
</feature>
<feature type="compositionally biased region" description="Low complexity" evidence="2">
    <location>
        <begin position="160"/>
        <end position="171"/>
    </location>
</feature>
<sequence>MFRFIMAHTLQPYTLLSDLALVHNGSFTPLAAQTSNATKPVSKTPSRRPRTPFIIFRDVFLAANKNTLPRRQIEVNAIAGPVWHGLSEEQQFVYKTLARLEREVYERDNPAHALQHRGSSGGKGSKDDQGCTRIPSQSAADLPHGPGIQGTEAQNFPYHAPTTAPAVAPRVPRVQNPTLFMMNTDEMLYDVHATQGQSMVDAQHGYAARNMQFSYQWPASTSVATTFTEQSDPQIHNHATYYHDASGQNFAIMNPAAILQYLPSVPTVAPTAHGPNPPTAAFYRHELDANADVRNNASHLSAASSMKVGSSTGKRESLSYYERPVPNTWDDLQYHQRQL</sequence>
<evidence type="ECO:0000259" key="3">
    <source>
        <dbReference type="PROSITE" id="PS50118"/>
    </source>
</evidence>
<reference evidence="5" key="1">
    <citation type="journal article" date="2017" name="Nat. Ecol. Evol.">
        <title>Genome expansion and lineage-specific genetic innovations in the forest pathogenic fungi Armillaria.</title>
        <authorList>
            <person name="Sipos G."/>
            <person name="Prasanna A.N."/>
            <person name="Walter M.C."/>
            <person name="O'Connor E."/>
            <person name="Balint B."/>
            <person name="Krizsan K."/>
            <person name="Kiss B."/>
            <person name="Hess J."/>
            <person name="Varga T."/>
            <person name="Slot J."/>
            <person name="Riley R."/>
            <person name="Boka B."/>
            <person name="Rigling D."/>
            <person name="Barry K."/>
            <person name="Lee J."/>
            <person name="Mihaltcheva S."/>
            <person name="LaButti K."/>
            <person name="Lipzen A."/>
            <person name="Waldron R."/>
            <person name="Moloney N.M."/>
            <person name="Sperisen C."/>
            <person name="Kredics L."/>
            <person name="Vagvoelgyi C."/>
            <person name="Patrignani A."/>
            <person name="Fitzpatrick D."/>
            <person name="Nagy I."/>
            <person name="Doyle S."/>
            <person name="Anderson J.B."/>
            <person name="Grigoriev I.V."/>
            <person name="Gueldener U."/>
            <person name="Muensterkoetter M."/>
            <person name="Nagy L.G."/>
        </authorList>
    </citation>
    <scope>NUCLEOTIDE SEQUENCE [LARGE SCALE GENOMIC DNA]</scope>
    <source>
        <strain evidence="5">Ar21-2</strain>
    </source>
</reference>
<keyword evidence="1" id="KW-0539">Nucleus</keyword>
<dbReference type="InterPro" id="IPR036910">
    <property type="entry name" value="HMG_box_dom_sf"/>
</dbReference>
<dbReference type="InParanoid" id="A0A2H3DMY3"/>
<keyword evidence="1" id="KW-0238">DNA-binding</keyword>
<evidence type="ECO:0000256" key="1">
    <source>
        <dbReference type="PROSITE-ProRule" id="PRU00267"/>
    </source>
</evidence>
<name>A0A2H3DMY3_ARMGA</name>
<feature type="region of interest" description="Disordered" evidence="2">
    <location>
        <begin position="108"/>
        <end position="171"/>
    </location>
</feature>
<dbReference type="InterPro" id="IPR009071">
    <property type="entry name" value="HMG_box_dom"/>
</dbReference>
<evidence type="ECO:0000313" key="5">
    <source>
        <dbReference type="Proteomes" id="UP000217790"/>
    </source>
</evidence>
<dbReference type="Proteomes" id="UP000217790">
    <property type="component" value="Unassembled WGS sequence"/>
</dbReference>
<dbReference type="Pfam" id="PF00505">
    <property type="entry name" value="HMG_box"/>
    <property type="match status" value="1"/>
</dbReference>
<gene>
    <name evidence="4" type="ORF">ARMGADRAFT_1113588</name>
</gene>
<organism evidence="4 5">
    <name type="scientific">Armillaria gallica</name>
    <name type="common">Bulbous honey fungus</name>
    <name type="synonym">Armillaria bulbosa</name>
    <dbReference type="NCBI Taxonomy" id="47427"/>
    <lineage>
        <taxon>Eukaryota</taxon>
        <taxon>Fungi</taxon>
        <taxon>Dikarya</taxon>
        <taxon>Basidiomycota</taxon>
        <taxon>Agaricomycotina</taxon>
        <taxon>Agaricomycetes</taxon>
        <taxon>Agaricomycetidae</taxon>
        <taxon>Agaricales</taxon>
        <taxon>Marasmiineae</taxon>
        <taxon>Physalacriaceae</taxon>
        <taxon>Armillaria</taxon>
    </lineage>
</organism>
<dbReference type="GO" id="GO:0005634">
    <property type="term" value="C:nucleus"/>
    <property type="evidence" value="ECO:0007669"/>
    <property type="project" value="UniProtKB-UniRule"/>
</dbReference>
<dbReference type="SUPFAM" id="SSF47095">
    <property type="entry name" value="HMG-box"/>
    <property type="match status" value="1"/>
</dbReference>
<accession>A0A2H3DMY3</accession>